<keyword evidence="4 10" id="KW-0812">Transmembrane</keyword>
<comment type="similarity">
    <text evidence="8">Belongs to the methyl-accepting chemotaxis (MCP) protein family.</text>
</comment>
<evidence type="ECO:0000256" key="5">
    <source>
        <dbReference type="ARBA" id="ARBA00022989"/>
    </source>
</evidence>
<dbReference type="Pfam" id="PF00015">
    <property type="entry name" value="MCPsignal"/>
    <property type="match status" value="1"/>
</dbReference>
<evidence type="ECO:0000256" key="4">
    <source>
        <dbReference type="ARBA" id="ARBA00022692"/>
    </source>
</evidence>
<keyword evidence="5 10" id="KW-1133">Transmembrane helix</keyword>
<evidence type="ECO:0000256" key="10">
    <source>
        <dbReference type="SAM" id="Phobius"/>
    </source>
</evidence>
<dbReference type="InterPro" id="IPR029151">
    <property type="entry name" value="Sensor-like_sf"/>
</dbReference>
<feature type="domain" description="Methyl-accepting transducer" evidence="11">
    <location>
        <begin position="391"/>
        <end position="627"/>
    </location>
</feature>
<dbReference type="PROSITE" id="PS50885">
    <property type="entry name" value="HAMP"/>
    <property type="match status" value="1"/>
</dbReference>
<dbReference type="OrthoDB" id="9810264at2"/>
<evidence type="ECO:0000313" key="13">
    <source>
        <dbReference type="EMBL" id="SDL85317.1"/>
    </source>
</evidence>
<dbReference type="SMART" id="SM00304">
    <property type="entry name" value="HAMP"/>
    <property type="match status" value="1"/>
</dbReference>
<feature type="domain" description="HAMP" evidence="12">
    <location>
        <begin position="319"/>
        <end position="372"/>
    </location>
</feature>
<dbReference type="InterPro" id="IPR033479">
    <property type="entry name" value="dCache_1"/>
</dbReference>
<dbReference type="InterPro" id="IPR004090">
    <property type="entry name" value="Chemotax_Me-accpt_rcpt"/>
</dbReference>
<keyword evidence="3" id="KW-0145">Chemotaxis</keyword>
<dbReference type="GO" id="GO:0007165">
    <property type="term" value="P:signal transduction"/>
    <property type="evidence" value="ECO:0007669"/>
    <property type="project" value="UniProtKB-KW"/>
</dbReference>
<dbReference type="PANTHER" id="PTHR32089">
    <property type="entry name" value="METHYL-ACCEPTING CHEMOTAXIS PROTEIN MCPB"/>
    <property type="match status" value="1"/>
</dbReference>
<evidence type="ECO:0000256" key="2">
    <source>
        <dbReference type="ARBA" id="ARBA00022475"/>
    </source>
</evidence>
<reference evidence="13 14" key="1">
    <citation type="submission" date="2016-10" db="EMBL/GenBank/DDBJ databases">
        <authorList>
            <person name="de Groot N.N."/>
        </authorList>
    </citation>
    <scope>NUCLEOTIDE SEQUENCE [LARGE SCALE GENOMIC DNA]</scope>
    <source>
        <strain evidence="13 14">DSM 1736</strain>
    </source>
</reference>
<dbReference type="PROSITE" id="PS50111">
    <property type="entry name" value="CHEMOTAXIS_TRANSDUC_2"/>
    <property type="match status" value="1"/>
</dbReference>
<evidence type="ECO:0000256" key="8">
    <source>
        <dbReference type="ARBA" id="ARBA00029447"/>
    </source>
</evidence>
<dbReference type="Proteomes" id="UP000214880">
    <property type="component" value="Unassembled WGS sequence"/>
</dbReference>
<dbReference type="InterPro" id="IPR004089">
    <property type="entry name" value="MCPsignal_dom"/>
</dbReference>
<dbReference type="SUPFAM" id="SSF103190">
    <property type="entry name" value="Sensory domain-like"/>
    <property type="match status" value="1"/>
</dbReference>
<evidence type="ECO:0000256" key="9">
    <source>
        <dbReference type="PROSITE-ProRule" id="PRU00284"/>
    </source>
</evidence>
<dbReference type="SUPFAM" id="SSF58104">
    <property type="entry name" value="Methyl-accepting chemotaxis protein (MCP) signaling domain"/>
    <property type="match status" value="1"/>
</dbReference>
<evidence type="ECO:0000313" key="14">
    <source>
        <dbReference type="Proteomes" id="UP000214880"/>
    </source>
</evidence>
<keyword evidence="7 9" id="KW-0807">Transducer</keyword>
<comment type="subcellular location">
    <subcellularLocation>
        <location evidence="1">Cell membrane</location>
        <topology evidence="1">Multi-pass membrane protein</topology>
    </subcellularLocation>
</comment>
<dbReference type="AlphaFoldDB" id="A0A1G9NGU5"/>
<dbReference type="GO" id="GO:0006935">
    <property type="term" value="P:chemotaxis"/>
    <property type="evidence" value="ECO:0007669"/>
    <property type="project" value="UniProtKB-KW"/>
</dbReference>
<keyword evidence="2" id="KW-1003">Cell membrane</keyword>
<dbReference type="Gene3D" id="3.30.450.20">
    <property type="entry name" value="PAS domain"/>
    <property type="match status" value="1"/>
</dbReference>
<dbReference type="Gene3D" id="1.10.287.950">
    <property type="entry name" value="Methyl-accepting chemotaxis protein"/>
    <property type="match status" value="1"/>
</dbReference>
<evidence type="ECO:0000256" key="7">
    <source>
        <dbReference type="ARBA" id="ARBA00023224"/>
    </source>
</evidence>
<sequence length="677" mass="72867">MKVTSMKKRLLLILFPFFILSFALLLGINYYNAQQALMSSVDESAIAISSDYSHRIESYVQGAVIQLKSFAAIKAVYNPTDTEQLLTALNDCAQSLEHLENITYISRDGTGLRPNGTTVYLGEREYFQQVLSSKETVVSDVLTSRTTGKVAVNVAVPVMFHNQLTGVLTGTVSLAKLTTLITDMQFLTSGYGVIADSSGKVIIHPTMPELAGKISFSEKRVDSALQMKESELDDRLITLFKTAVETDQTVRGTYKFVDGITKIGVFAPIRLSGDRQWIMVVTAPAAEAEQALTALTRSMLAGTLVCLGLAGGFILWISSLLARPITFIRNECLLLAQGDLRDQEVKVNSHDEIGQLARGFRDMRSSLRELVAKVLSQSKQLAASSEELTASAQQSADAANQVAASITEIARGAEDQVTAVNQITISSQQMKTKMEQISQATQELSQIAAVAAQEADQGRNTLNQAVEQMSAIGKSTDTTQVTIMELSKSSREIREIVTLISSIAGQTNLLALNAAIEAARAGEQGRGFAVVAEEVRKLAEESGRAAGKINELAAKNESNLNEVVHITQNGTAGIQTGISLVHTTGETFEDIVKKIHTISKQIQAISESVQQMAAGNQDLVESIHKIDLASQNASSEAQTVSAATEEQSASMQQIAASSQNLAELADALQSAIAKFRL</sequence>
<dbReference type="Pfam" id="PF00672">
    <property type="entry name" value="HAMP"/>
    <property type="match status" value="1"/>
</dbReference>
<dbReference type="EMBL" id="FNHB01000001">
    <property type="protein sequence ID" value="SDL85317.1"/>
    <property type="molecule type" value="Genomic_DNA"/>
</dbReference>
<dbReference type="CDD" id="cd18773">
    <property type="entry name" value="PDC1_HK_sensor"/>
    <property type="match status" value="1"/>
</dbReference>
<name>A0A1G9NGU5_9FIRM</name>
<dbReference type="SMART" id="SM00283">
    <property type="entry name" value="MA"/>
    <property type="match status" value="1"/>
</dbReference>
<dbReference type="PRINTS" id="PR00260">
    <property type="entry name" value="CHEMTRNSDUCR"/>
</dbReference>
<evidence type="ECO:0000256" key="1">
    <source>
        <dbReference type="ARBA" id="ARBA00004651"/>
    </source>
</evidence>
<proteinExistence type="inferred from homology"/>
<evidence type="ECO:0000259" key="11">
    <source>
        <dbReference type="PROSITE" id="PS50111"/>
    </source>
</evidence>
<evidence type="ECO:0000256" key="3">
    <source>
        <dbReference type="ARBA" id="ARBA00022500"/>
    </source>
</evidence>
<evidence type="ECO:0000256" key="6">
    <source>
        <dbReference type="ARBA" id="ARBA00023136"/>
    </source>
</evidence>
<dbReference type="Pfam" id="PF02743">
    <property type="entry name" value="dCache_1"/>
    <property type="match status" value="1"/>
</dbReference>
<dbReference type="CDD" id="cd06225">
    <property type="entry name" value="HAMP"/>
    <property type="match status" value="1"/>
</dbReference>
<dbReference type="CDD" id="cd11386">
    <property type="entry name" value="MCP_signal"/>
    <property type="match status" value="1"/>
</dbReference>
<feature type="transmembrane region" description="Helical" evidence="10">
    <location>
        <begin position="299"/>
        <end position="321"/>
    </location>
</feature>
<protein>
    <submittedName>
        <fullName evidence="13">Methyl-accepting chemotaxis sensory transducer with Cache sensor</fullName>
    </submittedName>
</protein>
<dbReference type="GO" id="GO:0005886">
    <property type="term" value="C:plasma membrane"/>
    <property type="evidence" value="ECO:0007669"/>
    <property type="project" value="UniProtKB-SubCell"/>
</dbReference>
<dbReference type="PANTHER" id="PTHR32089:SF112">
    <property type="entry name" value="LYSOZYME-LIKE PROTEIN-RELATED"/>
    <property type="match status" value="1"/>
</dbReference>
<keyword evidence="14" id="KW-1185">Reference proteome</keyword>
<accession>A0A1G9NGU5</accession>
<evidence type="ECO:0000259" key="12">
    <source>
        <dbReference type="PROSITE" id="PS50885"/>
    </source>
</evidence>
<dbReference type="GO" id="GO:0004888">
    <property type="term" value="F:transmembrane signaling receptor activity"/>
    <property type="evidence" value="ECO:0007669"/>
    <property type="project" value="InterPro"/>
</dbReference>
<organism evidence="13 14">
    <name type="scientific">Dendrosporobacter quercicolus</name>
    <dbReference type="NCBI Taxonomy" id="146817"/>
    <lineage>
        <taxon>Bacteria</taxon>
        <taxon>Bacillati</taxon>
        <taxon>Bacillota</taxon>
        <taxon>Negativicutes</taxon>
        <taxon>Selenomonadales</taxon>
        <taxon>Sporomusaceae</taxon>
        <taxon>Dendrosporobacter</taxon>
    </lineage>
</organism>
<keyword evidence="6 10" id="KW-0472">Membrane</keyword>
<gene>
    <name evidence="13" type="ORF">SAMN04488502_101999</name>
</gene>
<dbReference type="InterPro" id="IPR003660">
    <property type="entry name" value="HAMP_dom"/>
</dbReference>
<dbReference type="STRING" id="146817.SAMN04488502_101999"/>
<dbReference type="CDD" id="cd12912">
    <property type="entry name" value="PDC2_MCP_like"/>
    <property type="match status" value="1"/>
</dbReference>